<organism evidence="7 8">
    <name type="scientific">Lophiotrema nucula</name>
    <dbReference type="NCBI Taxonomy" id="690887"/>
    <lineage>
        <taxon>Eukaryota</taxon>
        <taxon>Fungi</taxon>
        <taxon>Dikarya</taxon>
        <taxon>Ascomycota</taxon>
        <taxon>Pezizomycotina</taxon>
        <taxon>Dothideomycetes</taxon>
        <taxon>Pleosporomycetidae</taxon>
        <taxon>Pleosporales</taxon>
        <taxon>Lophiotremataceae</taxon>
        <taxon>Lophiotrema</taxon>
    </lineage>
</organism>
<keyword evidence="3 5" id="KW-1133">Transmembrane helix</keyword>
<evidence type="ECO:0000259" key="6">
    <source>
        <dbReference type="PROSITE" id="PS50850"/>
    </source>
</evidence>
<gene>
    <name evidence="7" type="ORF">BDV96DRAFT_599219</name>
</gene>
<feature type="transmembrane region" description="Helical" evidence="5">
    <location>
        <begin position="365"/>
        <end position="387"/>
    </location>
</feature>
<evidence type="ECO:0000256" key="2">
    <source>
        <dbReference type="ARBA" id="ARBA00022692"/>
    </source>
</evidence>
<feature type="transmembrane region" description="Helical" evidence="5">
    <location>
        <begin position="54"/>
        <end position="79"/>
    </location>
</feature>
<feature type="transmembrane region" description="Helical" evidence="5">
    <location>
        <begin position="322"/>
        <end position="344"/>
    </location>
</feature>
<reference evidence="7" key="1">
    <citation type="journal article" date="2020" name="Stud. Mycol.">
        <title>101 Dothideomycetes genomes: a test case for predicting lifestyles and emergence of pathogens.</title>
        <authorList>
            <person name="Haridas S."/>
            <person name="Albert R."/>
            <person name="Binder M."/>
            <person name="Bloem J."/>
            <person name="Labutti K."/>
            <person name="Salamov A."/>
            <person name="Andreopoulos B."/>
            <person name="Baker S."/>
            <person name="Barry K."/>
            <person name="Bills G."/>
            <person name="Bluhm B."/>
            <person name="Cannon C."/>
            <person name="Castanera R."/>
            <person name="Culley D."/>
            <person name="Daum C."/>
            <person name="Ezra D."/>
            <person name="Gonzalez J."/>
            <person name="Henrissat B."/>
            <person name="Kuo A."/>
            <person name="Liang C."/>
            <person name="Lipzen A."/>
            <person name="Lutzoni F."/>
            <person name="Magnuson J."/>
            <person name="Mondo S."/>
            <person name="Nolan M."/>
            <person name="Ohm R."/>
            <person name="Pangilinan J."/>
            <person name="Park H.-J."/>
            <person name="Ramirez L."/>
            <person name="Alfaro M."/>
            <person name="Sun H."/>
            <person name="Tritt A."/>
            <person name="Yoshinaga Y."/>
            <person name="Zwiers L.-H."/>
            <person name="Turgeon B."/>
            <person name="Goodwin S."/>
            <person name="Spatafora J."/>
            <person name="Crous P."/>
            <person name="Grigoriev I."/>
        </authorList>
    </citation>
    <scope>NUCLEOTIDE SEQUENCE</scope>
    <source>
        <strain evidence="7">CBS 627.86</strain>
    </source>
</reference>
<dbReference type="InterPro" id="IPR011701">
    <property type="entry name" value="MFS"/>
</dbReference>
<dbReference type="PANTHER" id="PTHR23502">
    <property type="entry name" value="MAJOR FACILITATOR SUPERFAMILY"/>
    <property type="match status" value="1"/>
</dbReference>
<feature type="transmembrane region" description="Helical" evidence="5">
    <location>
        <begin position="178"/>
        <end position="199"/>
    </location>
</feature>
<dbReference type="InterPro" id="IPR020846">
    <property type="entry name" value="MFS_dom"/>
</dbReference>
<feature type="transmembrane region" description="Helical" evidence="5">
    <location>
        <begin position="399"/>
        <end position="418"/>
    </location>
</feature>
<feature type="transmembrane region" description="Helical" evidence="5">
    <location>
        <begin position="430"/>
        <end position="451"/>
    </location>
</feature>
<proteinExistence type="predicted"/>
<dbReference type="GO" id="GO:0005886">
    <property type="term" value="C:plasma membrane"/>
    <property type="evidence" value="ECO:0007669"/>
    <property type="project" value="TreeGrafter"/>
</dbReference>
<dbReference type="Proteomes" id="UP000799770">
    <property type="component" value="Unassembled WGS sequence"/>
</dbReference>
<dbReference type="SUPFAM" id="SSF103473">
    <property type="entry name" value="MFS general substrate transporter"/>
    <property type="match status" value="1"/>
</dbReference>
<name>A0A6A5ZB71_9PLEO</name>
<dbReference type="Gene3D" id="1.20.1250.20">
    <property type="entry name" value="MFS general substrate transporter like domains"/>
    <property type="match status" value="1"/>
</dbReference>
<dbReference type="EMBL" id="ML977322">
    <property type="protein sequence ID" value="KAF2115638.1"/>
    <property type="molecule type" value="Genomic_DNA"/>
</dbReference>
<dbReference type="Pfam" id="PF07690">
    <property type="entry name" value="MFS_1"/>
    <property type="match status" value="1"/>
</dbReference>
<feature type="domain" description="Major facilitator superfamily (MFS) profile" evidence="6">
    <location>
        <begin position="53"/>
        <end position="485"/>
    </location>
</feature>
<dbReference type="PANTHER" id="PTHR23502:SF160">
    <property type="entry name" value="MAJOR FACILITATOR SUPERFAMILY (MFS) PROFILE DOMAIN-CONTAINING PROTEIN-RELATED"/>
    <property type="match status" value="1"/>
</dbReference>
<sequence length="500" mass="54852">MSTDGKHEIAHAELAEHDIVQGKVSKKGIVLRPQPTNDPNEPLNWNQFEKYTTYVVCCFFTFLAFMNSSAFTVAIKPIIMEFKKTSTQASYLTSLQVLGMGFGALFLMPMTRIIGKRPVYLISLLCLCITNVWSYFSHSYGSLLASRIVGGLMTAAADALVPSLVADLFYFHERGHALMIFHFAISAGAFGGPFINAYITQYAGWRWICGVMAILAGATFVMGLVLIRETVYIVDGARDLEKPEDEYAPKRGWAAGLSLRRGFNPRESFFGWVLRTISLIAYPPVWIAGLTVGLFIGCNIAIQITSTQTFTAAPYHWQLHTLGLLSLAGLVGAMISFVFGGWLIDFIATKMTARNAEHVEPEYRLIAMIIPAIIGPMGVLTFGLVIAEGKSWGGAAIGYGMEGFGATAASNIIITYAVDAYRPIAGETIVIVFVIRNAIACLISTYISAWFQHQGLRRAYGELVGVGYIILSLSLVLYFFGHRIRRFTSSFGPMSKIGHG</sequence>
<evidence type="ECO:0000256" key="1">
    <source>
        <dbReference type="ARBA" id="ARBA00004141"/>
    </source>
</evidence>
<dbReference type="OrthoDB" id="268400at2759"/>
<evidence type="ECO:0000256" key="5">
    <source>
        <dbReference type="SAM" id="Phobius"/>
    </source>
</evidence>
<feature type="transmembrane region" description="Helical" evidence="5">
    <location>
        <begin position="91"/>
        <end position="107"/>
    </location>
</feature>
<keyword evidence="8" id="KW-1185">Reference proteome</keyword>
<dbReference type="PROSITE" id="PS50850">
    <property type="entry name" value="MFS"/>
    <property type="match status" value="1"/>
</dbReference>
<dbReference type="InterPro" id="IPR036259">
    <property type="entry name" value="MFS_trans_sf"/>
</dbReference>
<keyword evidence="4 5" id="KW-0472">Membrane</keyword>
<keyword evidence="2 5" id="KW-0812">Transmembrane</keyword>
<comment type="subcellular location">
    <subcellularLocation>
        <location evidence="1">Membrane</location>
        <topology evidence="1">Multi-pass membrane protein</topology>
    </subcellularLocation>
</comment>
<feature type="transmembrane region" description="Helical" evidence="5">
    <location>
        <begin position="205"/>
        <end position="227"/>
    </location>
</feature>
<evidence type="ECO:0000313" key="7">
    <source>
        <dbReference type="EMBL" id="KAF2115638.1"/>
    </source>
</evidence>
<dbReference type="GO" id="GO:0022857">
    <property type="term" value="F:transmembrane transporter activity"/>
    <property type="evidence" value="ECO:0007669"/>
    <property type="project" value="InterPro"/>
</dbReference>
<protein>
    <submittedName>
        <fullName evidence="7">Major facilitator superfamily domain-containing protein</fullName>
    </submittedName>
</protein>
<feature type="transmembrane region" description="Helical" evidence="5">
    <location>
        <begin position="148"/>
        <end position="171"/>
    </location>
</feature>
<dbReference type="AlphaFoldDB" id="A0A6A5ZB71"/>
<accession>A0A6A5ZB71</accession>
<evidence type="ECO:0000256" key="4">
    <source>
        <dbReference type="ARBA" id="ARBA00023136"/>
    </source>
</evidence>
<evidence type="ECO:0000256" key="3">
    <source>
        <dbReference type="ARBA" id="ARBA00022989"/>
    </source>
</evidence>
<feature type="transmembrane region" description="Helical" evidence="5">
    <location>
        <begin position="119"/>
        <end position="136"/>
    </location>
</feature>
<feature type="transmembrane region" description="Helical" evidence="5">
    <location>
        <begin position="463"/>
        <end position="481"/>
    </location>
</feature>
<feature type="transmembrane region" description="Helical" evidence="5">
    <location>
        <begin position="269"/>
        <end position="302"/>
    </location>
</feature>
<evidence type="ECO:0000313" key="8">
    <source>
        <dbReference type="Proteomes" id="UP000799770"/>
    </source>
</evidence>